<evidence type="ECO:0000313" key="8">
    <source>
        <dbReference type="EMBL" id="MDB9222662.1"/>
    </source>
</evidence>
<protein>
    <submittedName>
        <fullName evidence="8">RNA polymerase sigma-70 factor</fullName>
    </submittedName>
</protein>
<dbReference type="Pfam" id="PF08281">
    <property type="entry name" value="Sigma70_r4_2"/>
    <property type="match status" value="1"/>
</dbReference>
<keyword evidence="2" id="KW-0805">Transcription regulation</keyword>
<dbReference type="SUPFAM" id="SSF88659">
    <property type="entry name" value="Sigma3 and sigma4 domains of RNA polymerase sigma factors"/>
    <property type="match status" value="1"/>
</dbReference>
<evidence type="ECO:0000256" key="4">
    <source>
        <dbReference type="ARBA" id="ARBA00023163"/>
    </source>
</evidence>
<organism evidence="8 9">
    <name type="scientific">Odoribacter splanchnicus</name>
    <dbReference type="NCBI Taxonomy" id="28118"/>
    <lineage>
        <taxon>Bacteria</taxon>
        <taxon>Pseudomonadati</taxon>
        <taxon>Bacteroidota</taxon>
        <taxon>Bacteroidia</taxon>
        <taxon>Bacteroidales</taxon>
        <taxon>Odoribacteraceae</taxon>
        <taxon>Odoribacter</taxon>
    </lineage>
</organism>
<dbReference type="NCBIfam" id="TIGR02985">
    <property type="entry name" value="Sig70_bacteroi1"/>
    <property type="match status" value="1"/>
</dbReference>
<dbReference type="NCBIfam" id="TIGR02937">
    <property type="entry name" value="sigma70-ECF"/>
    <property type="match status" value="1"/>
</dbReference>
<evidence type="ECO:0000313" key="9">
    <source>
        <dbReference type="Proteomes" id="UP001212263"/>
    </source>
</evidence>
<keyword evidence="5" id="KW-0175">Coiled coil</keyword>
<feature type="domain" description="RNA polymerase sigma-70 region 2" evidence="6">
    <location>
        <begin position="21"/>
        <end position="88"/>
    </location>
</feature>
<evidence type="ECO:0000259" key="7">
    <source>
        <dbReference type="Pfam" id="PF08281"/>
    </source>
</evidence>
<dbReference type="GO" id="GO:0003677">
    <property type="term" value="F:DNA binding"/>
    <property type="evidence" value="ECO:0007669"/>
    <property type="project" value="InterPro"/>
</dbReference>
<dbReference type="InterPro" id="IPR036388">
    <property type="entry name" value="WH-like_DNA-bd_sf"/>
</dbReference>
<proteinExistence type="inferred from homology"/>
<accession>A0AAW6FHF6</accession>
<dbReference type="InterPro" id="IPR013325">
    <property type="entry name" value="RNA_pol_sigma_r2"/>
</dbReference>
<evidence type="ECO:0000259" key="6">
    <source>
        <dbReference type="Pfam" id="PF04542"/>
    </source>
</evidence>
<name>A0AAW6FHF6_9BACT</name>
<dbReference type="InterPro" id="IPR013324">
    <property type="entry name" value="RNA_pol_sigma_r3/r4-like"/>
</dbReference>
<evidence type="ECO:0000256" key="5">
    <source>
        <dbReference type="SAM" id="Coils"/>
    </source>
</evidence>
<reference evidence="8" key="1">
    <citation type="submission" date="2023-01" db="EMBL/GenBank/DDBJ databases">
        <title>Human gut microbiome strain richness.</title>
        <authorList>
            <person name="Chen-Liaw A."/>
        </authorList>
    </citation>
    <scope>NUCLEOTIDE SEQUENCE</scope>
    <source>
        <strain evidence="8">RTP21484st1_B7_RTP21484_190118</strain>
    </source>
</reference>
<dbReference type="GO" id="GO:0006352">
    <property type="term" value="P:DNA-templated transcription initiation"/>
    <property type="evidence" value="ECO:0007669"/>
    <property type="project" value="InterPro"/>
</dbReference>
<feature type="domain" description="RNA polymerase sigma factor 70 region 4 type 2" evidence="7">
    <location>
        <begin position="115"/>
        <end position="165"/>
    </location>
</feature>
<dbReference type="PANTHER" id="PTHR43133">
    <property type="entry name" value="RNA POLYMERASE ECF-TYPE SIGMA FACTO"/>
    <property type="match status" value="1"/>
</dbReference>
<evidence type="ECO:0000256" key="1">
    <source>
        <dbReference type="ARBA" id="ARBA00010641"/>
    </source>
</evidence>
<evidence type="ECO:0000256" key="3">
    <source>
        <dbReference type="ARBA" id="ARBA00023082"/>
    </source>
</evidence>
<keyword evidence="3" id="KW-0731">Sigma factor</keyword>
<comment type="caution">
    <text evidence="8">The sequence shown here is derived from an EMBL/GenBank/DDBJ whole genome shotgun (WGS) entry which is preliminary data.</text>
</comment>
<dbReference type="CDD" id="cd06171">
    <property type="entry name" value="Sigma70_r4"/>
    <property type="match status" value="1"/>
</dbReference>
<feature type="coiled-coil region" evidence="5">
    <location>
        <begin position="86"/>
        <end position="113"/>
    </location>
</feature>
<dbReference type="AlphaFoldDB" id="A0AAW6FHF6"/>
<evidence type="ECO:0000256" key="2">
    <source>
        <dbReference type="ARBA" id="ARBA00023015"/>
    </source>
</evidence>
<dbReference type="Pfam" id="PF04542">
    <property type="entry name" value="Sigma70_r2"/>
    <property type="match status" value="1"/>
</dbReference>
<dbReference type="InterPro" id="IPR014327">
    <property type="entry name" value="RNA_pol_sigma70_bacteroid"/>
</dbReference>
<dbReference type="InterPro" id="IPR013249">
    <property type="entry name" value="RNA_pol_sigma70_r4_t2"/>
</dbReference>
<dbReference type="SUPFAM" id="SSF88946">
    <property type="entry name" value="Sigma2 domain of RNA polymerase sigma factors"/>
    <property type="match status" value="1"/>
</dbReference>
<dbReference type="Gene3D" id="1.10.1740.10">
    <property type="match status" value="1"/>
</dbReference>
<gene>
    <name evidence="8" type="ORF">PN645_06525</name>
</gene>
<comment type="similarity">
    <text evidence="1">Belongs to the sigma-70 factor family. ECF subfamily.</text>
</comment>
<sequence length="186" mass="22190">MDEKRILESLKKEDRSAFRELFDAYYDALILFANHLLNNAEAAEDVVQDCFVDFWISRRFEHLDGGIGKYLFQSVKHAALNDLRGCRRREKRHASLQQEISEEEEATETYNEELEVLYAAIRQLPEERRKIFTLICLEGKKYQEVADMLQISINTVKTQMGRSFQFLRKILGNHRFLILLFWRFKY</sequence>
<dbReference type="EMBL" id="JAQMRD010000006">
    <property type="protein sequence ID" value="MDB9222662.1"/>
    <property type="molecule type" value="Genomic_DNA"/>
</dbReference>
<dbReference type="GO" id="GO:0016987">
    <property type="term" value="F:sigma factor activity"/>
    <property type="evidence" value="ECO:0007669"/>
    <property type="project" value="UniProtKB-KW"/>
</dbReference>
<dbReference type="InterPro" id="IPR007627">
    <property type="entry name" value="RNA_pol_sigma70_r2"/>
</dbReference>
<dbReference type="InterPro" id="IPR039425">
    <property type="entry name" value="RNA_pol_sigma-70-like"/>
</dbReference>
<dbReference type="Gene3D" id="1.10.10.10">
    <property type="entry name" value="Winged helix-like DNA-binding domain superfamily/Winged helix DNA-binding domain"/>
    <property type="match status" value="1"/>
</dbReference>
<dbReference type="PANTHER" id="PTHR43133:SF46">
    <property type="entry name" value="RNA POLYMERASE SIGMA-70 FACTOR ECF SUBFAMILY"/>
    <property type="match status" value="1"/>
</dbReference>
<dbReference type="Proteomes" id="UP001212263">
    <property type="component" value="Unassembled WGS sequence"/>
</dbReference>
<dbReference type="RefSeq" id="WP_272054328.1">
    <property type="nucleotide sequence ID" value="NZ_JAQMRB010000009.1"/>
</dbReference>
<dbReference type="InterPro" id="IPR014284">
    <property type="entry name" value="RNA_pol_sigma-70_dom"/>
</dbReference>
<keyword evidence="4" id="KW-0804">Transcription</keyword>